<dbReference type="InterPro" id="IPR002110">
    <property type="entry name" value="Ankyrin_rpt"/>
</dbReference>
<dbReference type="PROSITE" id="PS50088">
    <property type="entry name" value="ANK_REPEAT"/>
    <property type="match status" value="8"/>
</dbReference>
<accession>A0A381T943</accession>
<dbReference type="Pfam" id="PF13637">
    <property type="entry name" value="Ank_4"/>
    <property type="match status" value="1"/>
</dbReference>
<evidence type="ECO:0000256" key="1">
    <source>
        <dbReference type="ARBA" id="ARBA00022737"/>
    </source>
</evidence>
<feature type="compositionally biased region" description="Basic and acidic residues" evidence="3">
    <location>
        <begin position="475"/>
        <end position="488"/>
    </location>
</feature>
<dbReference type="Pfam" id="PF00023">
    <property type="entry name" value="Ank"/>
    <property type="match status" value="1"/>
</dbReference>
<dbReference type="PANTHER" id="PTHR24198">
    <property type="entry name" value="ANKYRIN REPEAT AND PROTEIN KINASE DOMAIN-CONTAINING PROTEIN"/>
    <property type="match status" value="1"/>
</dbReference>
<protein>
    <submittedName>
        <fullName evidence="4">Uncharacterized protein</fullName>
    </submittedName>
</protein>
<dbReference type="SMART" id="SM00248">
    <property type="entry name" value="ANK"/>
    <property type="match status" value="10"/>
</dbReference>
<evidence type="ECO:0000256" key="2">
    <source>
        <dbReference type="ARBA" id="ARBA00023043"/>
    </source>
</evidence>
<keyword evidence="2" id="KW-0040">ANK repeat</keyword>
<organism evidence="4">
    <name type="scientific">marine metagenome</name>
    <dbReference type="NCBI Taxonomy" id="408172"/>
    <lineage>
        <taxon>unclassified sequences</taxon>
        <taxon>metagenomes</taxon>
        <taxon>ecological metagenomes</taxon>
    </lineage>
</organism>
<reference evidence="4" key="1">
    <citation type="submission" date="2018-05" db="EMBL/GenBank/DDBJ databases">
        <authorList>
            <person name="Lanie J.A."/>
            <person name="Ng W.-L."/>
            <person name="Kazmierczak K.M."/>
            <person name="Andrzejewski T.M."/>
            <person name="Davidsen T.M."/>
            <person name="Wayne K.J."/>
            <person name="Tettelin H."/>
            <person name="Glass J.I."/>
            <person name="Rusch D."/>
            <person name="Podicherti R."/>
            <person name="Tsui H.-C.T."/>
            <person name="Winkler M.E."/>
        </authorList>
    </citation>
    <scope>NUCLEOTIDE SEQUENCE</scope>
</reference>
<dbReference type="PRINTS" id="PR01415">
    <property type="entry name" value="ANKYRIN"/>
</dbReference>
<dbReference type="PROSITE" id="PS50297">
    <property type="entry name" value="ANK_REP_REGION"/>
    <property type="match status" value="6"/>
</dbReference>
<evidence type="ECO:0000313" key="4">
    <source>
        <dbReference type="EMBL" id="SVA12695.1"/>
    </source>
</evidence>
<dbReference type="InterPro" id="IPR036770">
    <property type="entry name" value="Ankyrin_rpt-contain_sf"/>
</dbReference>
<feature type="region of interest" description="Disordered" evidence="3">
    <location>
        <begin position="469"/>
        <end position="490"/>
    </location>
</feature>
<dbReference type="SUPFAM" id="SSF48403">
    <property type="entry name" value="Ankyrin repeat"/>
    <property type="match status" value="2"/>
</dbReference>
<dbReference type="Gene3D" id="1.25.40.20">
    <property type="entry name" value="Ankyrin repeat-containing domain"/>
    <property type="match status" value="4"/>
</dbReference>
<proteinExistence type="predicted"/>
<keyword evidence="1" id="KW-0677">Repeat</keyword>
<evidence type="ECO:0000256" key="3">
    <source>
        <dbReference type="SAM" id="MobiDB-lite"/>
    </source>
</evidence>
<dbReference type="Pfam" id="PF12796">
    <property type="entry name" value="Ank_2"/>
    <property type="match status" value="3"/>
</dbReference>
<dbReference type="AlphaFoldDB" id="A0A381T943"/>
<dbReference type="EMBL" id="UINC01004219">
    <property type="protein sequence ID" value="SVA12695.1"/>
    <property type="molecule type" value="Genomic_DNA"/>
</dbReference>
<gene>
    <name evidence="4" type="ORF">METZ01_LOCUS65549</name>
</gene>
<name>A0A381T943_9ZZZZ</name>
<sequence>MFARFRFAGLSRLTVLSFLLFGFTTSFASELIDSTRSGDLETVASLITDGSDLNEATGDGMTAVHWAAQLGHVSILESLLDAGAEVNPTTRIGSYTPLHLASSQANSEIVRTLLEGGADVSATTTNSFATALHLAAQEVGGAESVEVLLEYSADPNAKEGSAGQTPLMFAAARNRVESVELLLDAGADPSISTTVVDVLQQVFADRQASRFLREELSEYISNDRVMDASGDYVSAETATKDNEPSVDEVQAAIRAQREFLQSGEAYRDFNEEALVNHRPDYPEGPDLPRPPYRETLVGATGGMTALLHAAREGSSEAAMALLKGGADVNQVSGGDETSPLLIATLNGQFDLAMLLTSQGADPNLVANTDGSGPLFAVLQTQWAPKSNYPQPRAQDLQTTEYIDLLSALLDAGADPNVRLKTHLWYWEYGLTKIGTDLKGATPFWRAAYAQDIEAMKLLSSYGADPNIPTAWPAPEMRERRQQDGRQQEDSGLPYIPTNAFNAYPIHVAAGGGFTGLGSFSVRNVPGSFIPAVKYLVEEHGIDVNTLDSWGYTPMHYAASRGDNELIRYLVSKGGDVTVITRLGQSTADIPRGGRAGFFTRVAFPETVKLLQELGSSLECLHTHFLDTGDFCPLAGELDPWGLPTEVR</sequence>
<dbReference type="PANTHER" id="PTHR24198:SF194">
    <property type="entry name" value="INVERSIN-A"/>
    <property type="match status" value="1"/>
</dbReference>